<protein>
    <submittedName>
        <fullName evidence="1">Uncharacterized protein</fullName>
    </submittedName>
</protein>
<dbReference type="AlphaFoldDB" id="A0A379GGC3"/>
<reference evidence="1 2" key="1">
    <citation type="submission" date="2018-06" db="EMBL/GenBank/DDBJ databases">
        <authorList>
            <consortium name="Pathogen Informatics"/>
            <person name="Doyle S."/>
        </authorList>
    </citation>
    <scope>NUCLEOTIDE SEQUENCE [LARGE SCALE GENOMIC DNA]</scope>
    <source>
        <strain evidence="1 2">NCTC11938</strain>
    </source>
</reference>
<accession>A0A379GGC3</accession>
<proteinExistence type="predicted"/>
<gene>
    <name evidence="1" type="ORF">NCTC11938_04298</name>
</gene>
<organism evidence="1 2">
    <name type="scientific">Proteus mirabilis</name>
    <dbReference type="NCBI Taxonomy" id="584"/>
    <lineage>
        <taxon>Bacteria</taxon>
        <taxon>Pseudomonadati</taxon>
        <taxon>Pseudomonadota</taxon>
        <taxon>Gammaproteobacteria</taxon>
        <taxon>Enterobacterales</taxon>
        <taxon>Morganellaceae</taxon>
        <taxon>Proteus</taxon>
    </lineage>
</organism>
<dbReference type="Proteomes" id="UP000254191">
    <property type="component" value="Unassembled WGS sequence"/>
</dbReference>
<dbReference type="EMBL" id="UGTS01000006">
    <property type="protein sequence ID" value="SUC40016.1"/>
    <property type="molecule type" value="Genomic_DNA"/>
</dbReference>
<evidence type="ECO:0000313" key="1">
    <source>
        <dbReference type="EMBL" id="SUC40016.1"/>
    </source>
</evidence>
<name>A0A379GGC3_PROMI</name>
<sequence>MPTARVLSTIPAYNREFDDYCRKLKTLSERATVYLLHDPEIKTIYRENISRTIAYLREEFYRKMNSGEDYFTYRNSRQNIFNGLIYLYQNEETDYQKGRRKDWSIYESTKNLKEQGWIFYTREGFQVLGGGVQIAGGIFDI</sequence>
<evidence type="ECO:0000313" key="2">
    <source>
        <dbReference type="Proteomes" id="UP000254191"/>
    </source>
</evidence>